<dbReference type="EMBL" id="CAJNOJ010004128">
    <property type="protein sequence ID" value="CAF1566438.1"/>
    <property type="molecule type" value="Genomic_DNA"/>
</dbReference>
<dbReference type="Proteomes" id="UP000663852">
    <property type="component" value="Unassembled WGS sequence"/>
</dbReference>
<evidence type="ECO:0000313" key="3">
    <source>
        <dbReference type="Proteomes" id="UP000663852"/>
    </source>
</evidence>
<protein>
    <submittedName>
        <fullName evidence="2">Uncharacterized protein</fullName>
    </submittedName>
</protein>
<comment type="caution">
    <text evidence="2">The sequence shown here is derived from an EMBL/GenBank/DDBJ whole genome shotgun (WGS) entry which is preliminary data.</text>
</comment>
<feature type="compositionally biased region" description="Polar residues" evidence="1">
    <location>
        <begin position="18"/>
        <end position="30"/>
    </location>
</feature>
<organism evidence="2 3">
    <name type="scientific">Adineta ricciae</name>
    <name type="common">Rotifer</name>
    <dbReference type="NCBI Taxonomy" id="249248"/>
    <lineage>
        <taxon>Eukaryota</taxon>
        <taxon>Metazoa</taxon>
        <taxon>Spiralia</taxon>
        <taxon>Gnathifera</taxon>
        <taxon>Rotifera</taxon>
        <taxon>Eurotatoria</taxon>
        <taxon>Bdelloidea</taxon>
        <taxon>Adinetida</taxon>
        <taxon>Adinetidae</taxon>
        <taxon>Adineta</taxon>
    </lineage>
</organism>
<gene>
    <name evidence="2" type="ORF">EDS130_LOCUS46827</name>
</gene>
<evidence type="ECO:0000256" key="1">
    <source>
        <dbReference type="SAM" id="MobiDB-lite"/>
    </source>
</evidence>
<name>A0A815Y6Z2_ADIRI</name>
<proteinExistence type="predicted"/>
<evidence type="ECO:0000313" key="2">
    <source>
        <dbReference type="EMBL" id="CAF1566438.1"/>
    </source>
</evidence>
<feature type="region of interest" description="Disordered" evidence="1">
    <location>
        <begin position="18"/>
        <end position="39"/>
    </location>
</feature>
<sequence>MYSNQRWRDVTDEAIDLNSVQTGSSRSPVNQLDDDGSCC</sequence>
<feature type="non-terminal residue" evidence="2">
    <location>
        <position position="39"/>
    </location>
</feature>
<dbReference type="AlphaFoldDB" id="A0A815Y6Z2"/>
<accession>A0A815Y6Z2</accession>
<reference evidence="2" key="1">
    <citation type="submission" date="2021-02" db="EMBL/GenBank/DDBJ databases">
        <authorList>
            <person name="Nowell W R."/>
        </authorList>
    </citation>
    <scope>NUCLEOTIDE SEQUENCE</scope>
</reference>